<proteinExistence type="predicted"/>
<feature type="compositionally biased region" description="Basic and acidic residues" evidence="1">
    <location>
        <begin position="11"/>
        <end position="24"/>
    </location>
</feature>
<evidence type="ECO:0000256" key="1">
    <source>
        <dbReference type="SAM" id="MobiDB-lite"/>
    </source>
</evidence>
<organism evidence="2 3">
    <name type="scientific">Panicum virgatum</name>
    <name type="common">Blackwell switchgrass</name>
    <dbReference type="NCBI Taxonomy" id="38727"/>
    <lineage>
        <taxon>Eukaryota</taxon>
        <taxon>Viridiplantae</taxon>
        <taxon>Streptophyta</taxon>
        <taxon>Embryophyta</taxon>
        <taxon>Tracheophyta</taxon>
        <taxon>Spermatophyta</taxon>
        <taxon>Magnoliopsida</taxon>
        <taxon>Liliopsida</taxon>
        <taxon>Poales</taxon>
        <taxon>Poaceae</taxon>
        <taxon>PACMAD clade</taxon>
        <taxon>Panicoideae</taxon>
        <taxon>Panicodae</taxon>
        <taxon>Paniceae</taxon>
        <taxon>Panicinae</taxon>
        <taxon>Panicum</taxon>
        <taxon>Panicum sect. Hiantes</taxon>
    </lineage>
</organism>
<name>A0A8T0TTM5_PANVG</name>
<accession>A0A8T0TTM5</accession>
<feature type="compositionally biased region" description="Basic and acidic residues" evidence="1">
    <location>
        <begin position="41"/>
        <end position="81"/>
    </location>
</feature>
<sequence length="103" mass="11308">MVYPAANRGGSRRDGFGAGRDGRGTGRMGRHNVGQCTGRNIPDRREEGELDSSQDREDPRPEAGDGREHSRSTAEDREVGHRKNNSNWDKEANPRNHPAGGSN</sequence>
<feature type="region of interest" description="Disordered" evidence="1">
    <location>
        <begin position="1"/>
        <end position="103"/>
    </location>
</feature>
<dbReference type="Proteomes" id="UP000823388">
    <property type="component" value="Chromosome 4K"/>
</dbReference>
<protein>
    <submittedName>
        <fullName evidence="2">Uncharacterized protein</fullName>
    </submittedName>
</protein>
<evidence type="ECO:0000313" key="3">
    <source>
        <dbReference type="Proteomes" id="UP000823388"/>
    </source>
</evidence>
<reference evidence="2" key="1">
    <citation type="submission" date="2020-05" db="EMBL/GenBank/DDBJ databases">
        <title>WGS assembly of Panicum virgatum.</title>
        <authorList>
            <person name="Lovell J.T."/>
            <person name="Jenkins J."/>
            <person name="Shu S."/>
            <person name="Juenger T.E."/>
            <person name="Schmutz J."/>
        </authorList>
    </citation>
    <scope>NUCLEOTIDE SEQUENCE</scope>
    <source>
        <strain evidence="2">AP13</strain>
    </source>
</reference>
<keyword evidence="3" id="KW-1185">Reference proteome</keyword>
<comment type="caution">
    <text evidence="2">The sequence shown here is derived from an EMBL/GenBank/DDBJ whole genome shotgun (WGS) entry which is preliminary data.</text>
</comment>
<gene>
    <name evidence="2" type="ORF">PVAP13_4KG247310</name>
</gene>
<dbReference type="EMBL" id="CM029043">
    <property type="protein sequence ID" value="KAG2612104.1"/>
    <property type="molecule type" value="Genomic_DNA"/>
</dbReference>
<dbReference type="AlphaFoldDB" id="A0A8T0TTM5"/>
<evidence type="ECO:0000313" key="2">
    <source>
        <dbReference type="EMBL" id="KAG2612104.1"/>
    </source>
</evidence>